<proteinExistence type="predicted"/>
<evidence type="ECO:0000313" key="4">
    <source>
        <dbReference type="Proteomes" id="UP001520878"/>
    </source>
</evidence>
<protein>
    <submittedName>
        <fullName evidence="3">BatD family protein</fullName>
    </submittedName>
</protein>
<sequence length="567" mass="62503">MIAQRMLPLIVLMMSMTVVGNALASVTEVTATVDKNPAMIDESITLTVTANGDADRDAFDPSPLLNDFVVGRTSVSSQTQIINFDTQRSTTWRTILIPRKEGRYTIPSFEIEGQKTQPINVMIVPVSANQAAKGRDLFVTTSVENNSVYLQQQIHYTVRLHIAQDLQRGNLSEPQMQGADVRQVGKDREFSDLIDGRRYRIIERTFAIIPQQSGTFTINGPLFEGEIIDNAQRSFGFFNRTKTVNRVGPAIDVTVKPIPNDVTGHWLPSAAVQLHEEWQPQNTVYRVGDPITRTLTLTAEGLVEEQLPAIESHYPDSVKTYPDQATTATVERANTLIAQRVENIALIASQPGTITLPEVTVPWFNVVTEQTEYATLPARTLTIEPALVDNNTPALPGIDVTAPAQQAPAQPDNAASPHTAVPPAPQWWSVSSWALLALWLVTLFAWRVHATKRPTAVAKENKTTVQVSQPNLSKALANNDIEHIIPALTEHLAQLTGQPQQSLPQSLQRLGHAGLQQAVNDMLASRYGNAPQQWQSATLQKHLNDVQQQISAKTQPHSGLRPLHLIQ</sequence>
<feature type="signal peptide" evidence="2">
    <location>
        <begin position="1"/>
        <end position="24"/>
    </location>
</feature>
<name>A0ABS8G3J3_9ALTE</name>
<dbReference type="RefSeq" id="WP_229157071.1">
    <property type="nucleotide sequence ID" value="NZ_JAJEWP010000001.1"/>
</dbReference>
<feature type="region of interest" description="Disordered" evidence="1">
    <location>
        <begin position="547"/>
        <end position="567"/>
    </location>
</feature>
<evidence type="ECO:0000256" key="1">
    <source>
        <dbReference type="SAM" id="MobiDB-lite"/>
    </source>
</evidence>
<dbReference type="Proteomes" id="UP001520878">
    <property type="component" value="Unassembled WGS sequence"/>
</dbReference>
<dbReference type="PANTHER" id="PTHR40940:SF1">
    <property type="entry name" value="PROTEIN BATD"/>
    <property type="match status" value="1"/>
</dbReference>
<evidence type="ECO:0000313" key="3">
    <source>
        <dbReference type="EMBL" id="MCC2615162.1"/>
    </source>
</evidence>
<dbReference type="EMBL" id="JAJEWP010000001">
    <property type="protein sequence ID" value="MCC2615162.1"/>
    <property type="molecule type" value="Genomic_DNA"/>
</dbReference>
<dbReference type="Pfam" id="PF13584">
    <property type="entry name" value="BatD"/>
    <property type="match status" value="1"/>
</dbReference>
<comment type="caution">
    <text evidence="3">The sequence shown here is derived from an EMBL/GenBank/DDBJ whole genome shotgun (WGS) entry which is preliminary data.</text>
</comment>
<gene>
    <name evidence="3" type="ORF">LJ739_02750</name>
</gene>
<accession>A0ABS8G3J3</accession>
<dbReference type="PANTHER" id="PTHR40940">
    <property type="entry name" value="PROTEIN BATD-RELATED"/>
    <property type="match status" value="1"/>
</dbReference>
<feature type="chain" id="PRO_5045719135" evidence="2">
    <location>
        <begin position="25"/>
        <end position="567"/>
    </location>
</feature>
<feature type="compositionally biased region" description="Polar residues" evidence="1">
    <location>
        <begin position="547"/>
        <end position="557"/>
    </location>
</feature>
<dbReference type="InterPro" id="IPR025738">
    <property type="entry name" value="BatD"/>
</dbReference>
<organism evidence="3 4">
    <name type="scientific">Fluctibacter halophilus</name>
    <dbReference type="NCBI Taxonomy" id="226011"/>
    <lineage>
        <taxon>Bacteria</taxon>
        <taxon>Pseudomonadati</taxon>
        <taxon>Pseudomonadota</taxon>
        <taxon>Gammaproteobacteria</taxon>
        <taxon>Alteromonadales</taxon>
        <taxon>Alteromonadaceae</taxon>
        <taxon>Fluctibacter</taxon>
    </lineage>
</organism>
<keyword evidence="2" id="KW-0732">Signal</keyword>
<evidence type="ECO:0000256" key="2">
    <source>
        <dbReference type="SAM" id="SignalP"/>
    </source>
</evidence>
<reference evidence="3 4" key="1">
    <citation type="submission" date="2021-10" db="EMBL/GenBank/DDBJ databases">
        <title>Draft genome of Aestuariibacter halophilus JC2043.</title>
        <authorList>
            <person name="Emsley S.A."/>
            <person name="Pfannmuller K.M."/>
            <person name="Ushijima B."/>
            <person name="Saw J.H."/>
            <person name="Videau P."/>
        </authorList>
    </citation>
    <scope>NUCLEOTIDE SEQUENCE [LARGE SCALE GENOMIC DNA]</scope>
    <source>
        <strain evidence="3 4">JC2043</strain>
    </source>
</reference>
<keyword evidence="4" id="KW-1185">Reference proteome</keyword>